<keyword evidence="1" id="KW-0472">Membrane</keyword>
<dbReference type="AlphaFoldDB" id="B3QTK1"/>
<accession>B3QTK1</accession>
<gene>
    <name evidence="2" type="ordered locus">Ctha_0276</name>
</gene>
<evidence type="ECO:0000313" key="2">
    <source>
        <dbReference type="EMBL" id="ACF12747.1"/>
    </source>
</evidence>
<dbReference type="Proteomes" id="UP000001208">
    <property type="component" value="Chromosome"/>
</dbReference>
<organism evidence="2 3">
    <name type="scientific">Chloroherpeton thalassium (strain ATCC 35110 / GB-78)</name>
    <dbReference type="NCBI Taxonomy" id="517418"/>
    <lineage>
        <taxon>Bacteria</taxon>
        <taxon>Pseudomonadati</taxon>
        <taxon>Chlorobiota</taxon>
        <taxon>Chlorobiia</taxon>
        <taxon>Chlorobiales</taxon>
        <taxon>Chloroherpetonaceae</taxon>
        <taxon>Chloroherpeton</taxon>
    </lineage>
</organism>
<feature type="transmembrane region" description="Helical" evidence="1">
    <location>
        <begin position="13"/>
        <end position="33"/>
    </location>
</feature>
<dbReference type="EMBL" id="CP001100">
    <property type="protein sequence ID" value="ACF12747.1"/>
    <property type="molecule type" value="Genomic_DNA"/>
</dbReference>
<proteinExistence type="predicted"/>
<dbReference type="RefSeq" id="WP_012498831.1">
    <property type="nucleotide sequence ID" value="NC_011026.1"/>
</dbReference>
<evidence type="ECO:0000256" key="1">
    <source>
        <dbReference type="SAM" id="Phobius"/>
    </source>
</evidence>
<reference evidence="2 3" key="1">
    <citation type="submission" date="2008-06" db="EMBL/GenBank/DDBJ databases">
        <title>Complete sequence of Chloroherpeton thalassium ATCC 35110.</title>
        <authorList>
            <consortium name="US DOE Joint Genome Institute"/>
            <person name="Lucas S."/>
            <person name="Copeland A."/>
            <person name="Lapidus A."/>
            <person name="Glavina del Rio T."/>
            <person name="Dalin E."/>
            <person name="Tice H."/>
            <person name="Bruce D."/>
            <person name="Goodwin L."/>
            <person name="Pitluck S."/>
            <person name="Schmutz J."/>
            <person name="Larimer F."/>
            <person name="Land M."/>
            <person name="Hauser L."/>
            <person name="Kyrpides N."/>
            <person name="Mikhailova N."/>
            <person name="Liu Z."/>
            <person name="Li T."/>
            <person name="Zhao F."/>
            <person name="Overmann J."/>
            <person name="Bryant D.A."/>
            <person name="Richardson P."/>
        </authorList>
    </citation>
    <scope>NUCLEOTIDE SEQUENCE [LARGE SCALE GENOMIC DNA]</scope>
    <source>
        <strain evidence="3">ATCC 35110 / GB-78</strain>
    </source>
</reference>
<keyword evidence="1" id="KW-0812">Transmembrane</keyword>
<protein>
    <submittedName>
        <fullName evidence="2">Uncharacterized protein</fullName>
    </submittedName>
</protein>
<sequence length="102" mass="12107">MEVVENGLEIARLGSHLSVAFIISVLWYLFHVIEKKQRSEERKTDEEKWNKVFHQYVEERREERKTLRETITAMQSLAASIKEHTIKLDSIERIINAINQKV</sequence>
<evidence type="ECO:0000313" key="3">
    <source>
        <dbReference type="Proteomes" id="UP000001208"/>
    </source>
</evidence>
<dbReference type="HOGENOM" id="CLU_2272385_0_0_10"/>
<keyword evidence="3" id="KW-1185">Reference proteome</keyword>
<dbReference type="KEGG" id="cts:Ctha_0276"/>
<name>B3QTK1_CHLT3</name>
<keyword evidence="1" id="KW-1133">Transmembrane helix</keyword>